<proteinExistence type="predicted"/>
<accession>A0A6G8IET9</accession>
<name>A0A6G8IET9_9BURK</name>
<dbReference type="RefSeq" id="WP_166225683.1">
    <property type="nucleotide sequence ID" value="NZ_CP049989.1"/>
</dbReference>
<dbReference type="EMBL" id="CP049989">
    <property type="protein sequence ID" value="QIM51629.1"/>
    <property type="molecule type" value="Genomic_DNA"/>
</dbReference>
<keyword evidence="2" id="KW-1185">Reference proteome</keyword>
<reference evidence="1 2" key="1">
    <citation type="submission" date="2020-03" db="EMBL/GenBank/DDBJ databases">
        <title>Hydrogenophaga sp. nov. isolated from cyanobacterial mat.</title>
        <authorList>
            <person name="Thorat V."/>
            <person name="Kirdat K."/>
            <person name="Tiwarekar B."/>
            <person name="Costa E.D."/>
            <person name="Yadav A."/>
        </authorList>
    </citation>
    <scope>NUCLEOTIDE SEQUENCE [LARGE SCALE GENOMIC DNA]</scope>
    <source>
        <strain evidence="1 2">BA0156</strain>
    </source>
</reference>
<organism evidence="1 2">
    <name type="scientific">Hydrogenophaga crocea</name>
    <dbReference type="NCBI Taxonomy" id="2716225"/>
    <lineage>
        <taxon>Bacteria</taxon>
        <taxon>Pseudomonadati</taxon>
        <taxon>Pseudomonadota</taxon>
        <taxon>Betaproteobacteria</taxon>
        <taxon>Burkholderiales</taxon>
        <taxon>Comamonadaceae</taxon>
        <taxon>Hydrogenophaga</taxon>
    </lineage>
</organism>
<gene>
    <name evidence="1" type="ORF">G9Q37_05485</name>
</gene>
<protein>
    <recommendedName>
        <fullName evidence="3">Tail fiber protein</fullName>
    </recommendedName>
</protein>
<evidence type="ECO:0008006" key="3">
    <source>
        <dbReference type="Google" id="ProtNLM"/>
    </source>
</evidence>
<dbReference type="AlphaFoldDB" id="A0A6G8IET9"/>
<dbReference type="KEGG" id="hcz:G9Q37_05485"/>
<evidence type="ECO:0000313" key="2">
    <source>
        <dbReference type="Proteomes" id="UP000503162"/>
    </source>
</evidence>
<dbReference type="Proteomes" id="UP000503162">
    <property type="component" value="Chromosome"/>
</dbReference>
<sequence>MPLFLSPVCNGQIFDANGDPLTGGKIETYLAGSSTPAATYVDDTGSTPQSNPIILNSLGYPTLGPIWLTGGVSYKFVIKDASNVTLRTIDDISGVNDASVSQSEWVASGFTPTYISATSFSVPGDQTAILQINRRLRTTNTSGFVYSTISNSVFAAGSTTVTVSNDSATLDPGLTVVEYGLLGAKNPSIPTLQSSQIADKAVTFAKMQDVSSLSIFGRTASGSGSASALTPAQSAQILTSKVQPITASVSSNALTVTINPTTLDFRSATLGSGAVDTVSIPAPISLTVSNGSTLGTTNATLARLAVLAINNAGTAEVAIINLAGGQSIDETGLISTTAEGGVGAADSASVFYSAVARTNVPYRLVGYIESTQATAGTWATSPSAIQGIGGLALLMWLMGYGQTWQTVSRSFGTPYTNSTGRRITVAVTGGSVSAGTLVVVVSGVTIADIGQPAGDSIRPFVCFEVPPGATYTVSGTSGFQSWAELR</sequence>
<evidence type="ECO:0000313" key="1">
    <source>
        <dbReference type="EMBL" id="QIM51629.1"/>
    </source>
</evidence>